<organism evidence="2 3">
    <name type="scientific">Channa argus</name>
    <name type="common">Northern snakehead</name>
    <name type="synonym">Ophicephalus argus</name>
    <dbReference type="NCBI Taxonomy" id="215402"/>
    <lineage>
        <taxon>Eukaryota</taxon>
        <taxon>Metazoa</taxon>
        <taxon>Chordata</taxon>
        <taxon>Craniata</taxon>
        <taxon>Vertebrata</taxon>
        <taxon>Euteleostomi</taxon>
        <taxon>Actinopterygii</taxon>
        <taxon>Neopterygii</taxon>
        <taxon>Teleostei</taxon>
        <taxon>Neoteleostei</taxon>
        <taxon>Acanthomorphata</taxon>
        <taxon>Anabantaria</taxon>
        <taxon>Anabantiformes</taxon>
        <taxon>Channoidei</taxon>
        <taxon>Channidae</taxon>
        <taxon>Channa</taxon>
    </lineage>
</organism>
<dbReference type="Proteomes" id="UP000503349">
    <property type="component" value="Chromosome 7"/>
</dbReference>
<reference evidence="2 3" key="1">
    <citation type="submission" date="2019-02" db="EMBL/GenBank/DDBJ databases">
        <title>Opniocepnalus argus genome.</title>
        <authorList>
            <person name="Zhou C."/>
            <person name="Xiao S."/>
        </authorList>
    </citation>
    <scope>NUCLEOTIDE SEQUENCE [LARGE SCALE GENOMIC DNA]</scope>
    <source>
        <strain evidence="2">OARG1902GOOAL</strain>
        <tissue evidence="2">Muscle</tissue>
    </source>
</reference>
<proteinExistence type="predicted"/>
<dbReference type="EMBL" id="CM015718">
    <property type="protein sequence ID" value="KAF3692420.1"/>
    <property type="molecule type" value="Genomic_DNA"/>
</dbReference>
<gene>
    <name evidence="2" type="ORF">EXN66_Car008096</name>
</gene>
<feature type="compositionally biased region" description="Polar residues" evidence="1">
    <location>
        <begin position="44"/>
        <end position="54"/>
    </location>
</feature>
<feature type="region of interest" description="Disordered" evidence="1">
    <location>
        <begin position="1"/>
        <end position="54"/>
    </location>
</feature>
<evidence type="ECO:0000313" key="2">
    <source>
        <dbReference type="EMBL" id="KAF3692420.1"/>
    </source>
</evidence>
<reference evidence="3" key="2">
    <citation type="submission" date="2019-02" db="EMBL/GenBank/DDBJ databases">
        <title>Opniocepnalus argus Var Kimnra genome.</title>
        <authorList>
            <person name="Zhou C."/>
            <person name="Xiao S."/>
        </authorList>
    </citation>
    <scope>NUCLEOTIDE SEQUENCE [LARGE SCALE GENOMIC DNA]</scope>
</reference>
<accession>A0A6G1PQ42</accession>
<protein>
    <submittedName>
        <fullName evidence="2">Uncharacterized protein</fullName>
    </submittedName>
</protein>
<sequence>MLTAHKPDPVAQLMQTGDQQEKLHPSRNPPILKPKHTDDRKTTNAHNLSVLLSN</sequence>
<evidence type="ECO:0000313" key="3">
    <source>
        <dbReference type="Proteomes" id="UP000503349"/>
    </source>
</evidence>
<keyword evidence="3" id="KW-1185">Reference proteome</keyword>
<name>A0A6G1PQ42_CHAAH</name>
<dbReference type="AlphaFoldDB" id="A0A6G1PQ42"/>
<evidence type="ECO:0000256" key="1">
    <source>
        <dbReference type="SAM" id="MobiDB-lite"/>
    </source>
</evidence>